<reference evidence="2 3" key="1">
    <citation type="submission" date="2019-04" db="EMBL/GenBank/DDBJ databases">
        <title>Phreatobacter aquaticus sp. nov.</title>
        <authorList>
            <person name="Choi A."/>
            <person name="Baek K."/>
        </authorList>
    </citation>
    <scope>NUCLEOTIDE SEQUENCE [LARGE SCALE GENOMIC DNA]</scope>
    <source>
        <strain evidence="2 3">NMCR1094</strain>
    </source>
</reference>
<dbReference type="RefSeq" id="WP_137100761.1">
    <property type="nucleotide sequence ID" value="NZ_CP039865.1"/>
</dbReference>
<dbReference type="EMBL" id="CP039865">
    <property type="protein sequence ID" value="QCK87432.1"/>
    <property type="molecule type" value="Genomic_DNA"/>
</dbReference>
<dbReference type="SUPFAM" id="SSF81296">
    <property type="entry name" value="E set domains"/>
    <property type="match status" value="1"/>
</dbReference>
<dbReference type="Proteomes" id="UP000298588">
    <property type="component" value="Chromosome"/>
</dbReference>
<name>A0A4D7QTX0_9HYPH</name>
<evidence type="ECO:0000313" key="3">
    <source>
        <dbReference type="Proteomes" id="UP000298588"/>
    </source>
</evidence>
<organism evidence="2 3">
    <name type="scientific">Phreatobacter aquaticus</name>
    <dbReference type="NCBI Taxonomy" id="2570229"/>
    <lineage>
        <taxon>Bacteria</taxon>
        <taxon>Pseudomonadati</taxon>
        <taxon>Pseudomonadota</taxon>
        <taxon>Alphaproteobacteria</taxon>
        <taxon>Hyphomicrobiales</taxon>
        <taxon>Phreatobacteraceae</taxon>
        <taxon>Phreatobacter</taxon>
    </lineage>
</organism>
<dbReference type="Pfam" id="PF08770">
    <property type="entry name" value="SoxZ"/>
    <property type="match status" value="1"/>
</dbReference>
<keyword evidence="3" id="KW-1185">Reference proteome</keyword>
<dbReference type="InterPro" id="IPR030995">
    <property type="entry name" value="SoxZ"/>
</dbReference>
<protein>
    <submittedName>
        <fullName evidence="2">Thiosulfate oxidation carrier complex protein SoxZ</fullName>
    </submittedName>
</protein>
<dbReference type="Gene3D" id="2.60.40.10">
    <property type="entry name" value="Immunoglobulins"/>
    <property type="match status" value="1"/>
</dbReference>
<evidence type="ECO:0000259" key="1">
    <source>
        <dbReference type="Pfam" id="PF08770"/>
    </source>
</evidence>
<dbReference type="KEGG" id="paqt:E8L99_17545"/>
<gene>
    <name evidence="2" type="primary">soxZ</name>
    <name evidence="2" type="ORF">E8L99_17545</name>
</gene>
<dbReference type="NCBIfam" id="TIGR04490">
    <property type="entry name" value="SoxZ_true"/>
    <property type="match status" value="1"/>
</dbReference>
<proteinExistence type="predicted"/>
<dbReference type="OrthoDB" id="9795530at2"/>
<dbReference type="AlphaFoldDB" id="A0A4D7QTX0"/>
<feature type="domain" description="Sulphur oxidation protein SoxZ" evidence="1">
    <location>
        <begin position="8"/>
        <end position="98"/>
    </location>
</feature>
<dbReference type="InterPro" id="IPR014756">
    <property type="entry name" value="Ig_E-set"/>
</dbReference>
<dbReference type="InterPro" id="IPR014880">
    <property type="entry name" value="SoxZ_dom"/>
</dbReference>
<evidence type="ECO:0000313" key="2">
    <source>
        <dbReference type="EMBL" id="QCK87432.1"/>
    </source>
</evidence>
<accession>A0A4D7QTX0</accession>
<dbReference type="InterPro" id="IPR013783">
    <property type="entry name" value="Ig-like_fold"/>
</dbReference>
<sequence>MAALLNVPKTARPGEIIEIKTLMSHPMVTGYGRDDEGKPMARDIIRQFVCRYDGEEVFRLELTQAIASNPFIVFSTRATQTGTLVFEWTDEKGETWREIAVLTVT</sequence>